<feature type="signal peptide" evidence="1">
    <location>
        <begin position="1"/>
        <end position="18"/>
    </location>
</feature>
<protein>
    <recommendedName>
        <fullName evidence="4">TonB-like protein</fullName>
    </recommendedName>
</protein>
<dbReference type="AlphaFoldDB" id="A0A316C2A1"/>
<accession>A0A316C2A1</accession>
<keyword evidence="1" id="KW-0732">Signal</keyword>
<proteinExistence type="predicted"/>
<evidence type="ECO:0008006" key="4">
    <source>
        <dbReference type="Google" id="ProtNLM"/>
    </source>
</evidence>
<dbReference type="Gene3D" id="3.30.1150.10">
    <property type="match status" value="1"/>
</dbReference>
<organism evidence="2 3">
    <name type="scientific">Pseudaminobacter salicylatoxidans</name>
    <dbReference type="NCBI Taxonomy" id="93369"/>
    <lineage>
        <taxon>Bacteria</taxon>
        <taxon>Pseudomonadati</taxon>
        <taxon>Pseudomonadota</taxon>
        <taxon>Alphaproteobacteria</taxon>
        <taxon>Hyphomicrobiales</taxon>
        <taxon>Phyllobacteriaceae</taxon>
        <taxon>Pseudaminobacter</taxon>
    </lineage>
</organism>
<name>A0A316C2A1_PSESE</name>
<gene>
    <name evidence="2" type="ORF">C7441_1108</name>
</gene>
<sequence length="115" mass="11981">MRALIFGTVLLVAGPAFSGQAEDVAAKAAACWDLPAGIGQLSKAEFDVAIDDTGFVTDATVLDHKADSTATRVFVQSAVRALLKCSPYKGESGTIRLTMKASDIPPAKGPIDPFK</sequence>
<evidence type="ECO:0000256" key="1">
    <source>
        <dbReference type="SAM" id="SignalP"/>
    </source>
</evidence>
<keyword evidence="3" id="KW-1185">Reference proteome</keyword>
<reference evidence="2 3" key="1">
    <citation type="submission" date="2018-05" db="EMBL/GenBank/DDBJ databases">
        <title>Genomic Encyclopedia of Type Strains, Phase IV (KMG-IV): sequencing the most valuable type-strain genomes for metagenomic binning, comparative biology and taxonomic classification.</title>
        <authorList>
            <person name="Goeker M."/>
        </authorList>
    </citation>
    <scope>NUCLEOTIDE SEQUENCE [LARGE SCALE GENOMIC DNA]</scope>
    <source>
        <strain evidence="2 3">DSM 6986</strain>
    </source>
</reference>
<evidence type="ECO:0000313" key="3">
    <source>
        <dbReference type="Proteomes" id="UP000245396"/>
    </source>
</evidence>
<comment type="caution">
    <text evidence="2">The sequence shown here is derived from an EMBL/GenBank/DDBJ whole genome shotgun (WGS) entry which is preliminary data.</text>
</comment>
<feature type="chain" id="PRO_5016306782" description="TonB-like protein" evidence="1">
    <location>
        <begin position="19"/>
        <end position="115"/>
    </location>
</feature>
<dbReference type="Proteomes" id="UP000245396">
    <property type="component" value="Unassembled WGS sequence"/>
</dbReference>
<dbReference type="EMBL" id="QGGG01000010">
    <property type="protein sequence ID" value="PWJ81477.1"/>
    <property type="molecule type" value="Genomic_DNA"/>
</dbReference>
<evidence type="ECO:0000313" key="2">
    <source>
        <dbReference type="EMBL" id="PWJ81477.1"/>
    </source>
</evidence>
<dbReference type="RefSeq" id="WP_170125143.1">
    <property type="nucleotide sequence ID" value="NZ_QGGG01000010.1"/>
</dbReference>